<sequence>MKQPRKTDAGIVAGEVTERHRGPPPRAPKDGKGARLGPSRMPRREEATDEAIGKGEEMLQPRKPADRKRGQ</sequence>
<name>A0A2S5TIW9_9GAMM</name>
<proteinExistence type="predicted"/>
<keyword evidence="3" id="KW-1185">Reference proteome</keyword>
<dbReference type="AlphaFoldDB" id="A0A2S5TIW9"/>
<accession>A0A2S5TIW9</accession>
<reference evidence="2 3" key="1">
    <citation type="submission" date="2018-02" db="EMBL/GenBank/DDBJ databases">
        <title>Genome sequencing of Solimonas sp. HR-BB.</title>
        <authorList>
            <person name="Lee Y."/>
            <person name="Jeon C.O."/>
        </authorList>
    </citation>
    <scope>NUCLEOTIDE SEQUENCE [LARGE SCALE GENOMIC DNA]</scope>
    <source>
        <strain evidence="2 3">HR-BB</strain>
    </source>
</reference>
<feature type="compositionally biased region" description="Basic and acidic residues" evidence="1">
    <location>
        <begin position="42"/>
        <end position="71"/>
    </location>
</feature>
<evidence type="ECO:0000313" key="2">
    <source>
        <dbReference type="EMBL" id="PPE74897.1"/>
    </source>
</evidence>
<dbReference type="RefSeq" id="WP_104229124.1">
    <property type="nucleotide sequence ID" value="NZ_PSNW01000002.1"/>
</dbReference>
<evidence type="ECO:0000256" key="1">
    <source>
        <dbReference type="SAM" id="MobiDB-lite"/>
    </source>
</evidence>
<evidence type="ECO:0000313" key="3">
    <source>
        <dbReference type="Proteomes" id="UP000238220"/>
    </source>
</evidence>
<organism evidence="2 3">
    <name type="scientific">Solimonas fluminis</name>
    <dbReference type="NCBI Taxonomy" id="2086571"/>
    <lineage>
        <taxon>Bacteria</taxon>
        <taxon>Pseudomonadati</taxon>
        <taxon>Pseudomonadota</taxon>
        <taxon>Gammaproteobacteria</taxon>
        <taxon>Nevskiales</taxon>
        <taxon>Nevskiaceae</taxon>
        <taxon>Solimonas</taxon>
    </lineage>
</organism>
<feature type="compositionally biased region" description="Basic and acidic residues" evidence="1">
    <location>
        <begin position="16"/>
        <end position="33"/>
    </location>
</feature>
<dbReference type="EMBL" id="PSNW01000002">
    <property type="protein sequence ID" value="PPE74897.1"/>
    <property type="molecule type" value="Genomic_DNA"/>
</dbReference>
<gene>
    <name evidence="2" type="ORF">C3942_04265</name>
</gene>
<comment type="caution">
    <text evidence="2">The sequence shown here is derived from an EMBL/GenBank/DDBJ whole genome shotgun (WGS) entry which is preliminary data.</text>
</comment>
<dbReference type="Proteomes" id="UP000238220">
    <property type="component" value="Unassembled WGS sequence"/>
</dbReference>
<protein>
    <submittedName>
        <fullName evidence="2">Uncharacterized protein</fullName>
    </submittedName>
</protein>
<dbReference type="OrthoDB" id="9957253at2"/>
<feature type="region of interest" description="Disordered" evidence="1">
    <location>
        <begin position="1"/>
        <end position="71"/>
    </location>
</feature>